<sequence length="342" mass="39831">MFSKFHGSEHLGKEESRGEKSNVNYALGKWAYFNYHDVIRCDSCSEKGTAIGYCTACSCFIDQFCLGLHQKILKWRTHKYFIFESGMNNLQITDFAPESVCQFKKHDNVVADAYCRKCKVVACSECIKRHRRNCKTINSLHEWYHFLQAVIKTKHIVENLLMRTPRSRNAEMLTVLSTIVIWLDQTLGIDSNTTPHSPIKKRLERTASTENQSYYIACNTIVDKFCEIQQELQREFHRSLGVLDGVQNTTYPKQPSYSYQIDDHIEEDIVSSLSEESRSSDEQSNRERGLSRRTNQMQMNVMYPLGNMDQQRFQQVTDDMGDDSMEKNVTIEKDIKFSTRRD</sequence>
<dbReference type="EMBL" id="CAJPWZ010002849">
    <property type="protein sequence ID" value="CAG2246255.1"/>
    <property type="molecule type" value="Genomic_DNA"/>
</dbReference>
<evidence type="ECO:0000313" key="2">
    <source>
        <dbReference type="EMBL" id="CAG2246255.1"/>
    </source>
</evidence>
<evidence type="ECO:0008006" key="4">
    <source>
        <dbReference type="Google" id="ProtNLM"/>
    </source>
</evidence>
<comment type="caution">
    <text evidence="2">The sequence shown here is derived from an EMBL/GenBank/DDBJ whole genome shotgun (WGS) entry which is preliminary data.</text>
</comment>
<protein>
    <recommendedName>
        <fullName evidence="4">B box-type domain-containing protein</fullName>
    </recommendedName>
</protein>
<keyword evidence="3" id="KW-1185">Reference proteome</keyword>
<reference evidence="2" key="1">
    <citation type="submission" date="2021-03" db="EMBL/GenBank/DDBJ databases">
        <authorList>
            <person name="Bekaert M."/>
        </authorList>
    </citation>
    <scope>NUCLEOTIDE SEQUENCE</scope>
</reference>
<accession>A0A8S3ULR3</accession>
<organism evidence="2 3">
    <name type="scientific">Mytilus edulis</name>
    <name type="common">Blue mussel</name>
    <dbReference type="NCBI Taxonomy" id="6550"/>
    <lineage>
        <taxon>Eukaryota</taxon>
        <taxon>Metazoa</taxon>
        <taxon>Spiralia</taxon>
        <taxon>Lophotrochozoa</taxon>
        <taxon>Mollusca</taxon>
        <taxon>Bivalvia</taxon>
        <taxon>Autobranchia</taxon>
        <taxon>Pteriomorphia</taxon>
        <taxon>Mytilida</taxon>
        <taxon>Mytiloidea</taxon>
        <taxon>Mytilidae</taxon>
        <taxon>Mytilinae</taxon>
        <taxon>Mytilus</taxon>
    </lineage>
</organism>
<feature type="compositionally biased region" description="Basic and acidic residues" evidence="1">
    <location>
        <begin position="324"/>
        <end position="342"/>
    </location>
</feature>
<feature type="compositionally biased region" description="Basic and acidic residues" evidence="1">
    <location>
        <begin position="275"/>
        <end position="290"/>
    </location>
</feature>
<dbReference type="Gene3D" id="3.30.160.60">
    <property type="entry name" value="Classic Zinc Finger"/>
    <property type="match status" value="1"/>
</dbReference>
<evidence type="ECO:0000313" key="3">
    <source>
        <dbReference type="Proteomes" id="UP000683360"/>
    </source>
</evidence>
<dbReference type="AlphaFoldDB" id="A0A8S3ULR3"/>
<name>A0A8S3ULR3_MYTED</name>
<feature type="region of interest" description="Disordered" evidence="1">
    <location>
        <begin position="271"/>
        <end position="296"/>
    </location>
</feature>
<dbReference type="Proteomes" id="UP000683360">
    <property type="component" value="Unassembled WGS sequence"/>
</dbReference>
<gene>
    <name evidence="2" type="ORF">MEDL_58242</name>
</gene>
<feature type="region of interest" description="Disordered" evidence="1">
    <location>
        <begin position="320"/>
        <end position="342"/>
    </location>
</feature>
<proteinExistence type="predicted"/>
<evidence type="ECO:0000256" key="1">
    <source>
        <dbReference type="SAM" id="MobiDB-lite"/>
    </source>
</evidence>
<dbReference type="OrthoDB" id="6270329at2759"/>